<dbReference type="OrthoDB" id="9790504at2"/>
<keyword evidence="3" id="KW-1185">Reference proteome</keyword>
<feature type="transmembrane region" description="Helical" evidence="1">
    <location>
        <begin position="6"/>
        <end position="35"/>
    </location>
</feature>
<dbReference type="AlphaFoldDB" id="A0A6N8CTB5"/>
<dbReference type="Proteomes" id="UP000440978">
    <property type="component" value="Unassembled WGS sequence"/>
</dbReference>
<accession>A0A6N8CTB5</accession>
<reference evidence="2 3" key="1">
    <citation type="submission" date="2019-11" db="EMBL/GenBank/DDBJ databases">
        <title>Terrilactibacillus tamarindus sp. nov. BCM23-1 isolated from bark of Tamarindus indica.</title>
        <authorList>
            <person name="Kingkaew E."/>
            <person name="Tanasupawat S."/>
        </authorList>
    </citation>
    <scope>NUCLEOTIDE SEQUENCE [LARGE SCALE GENOMIC DNA]</scope>
    <source>
        <strain evidence="2 3">BCM23-1</strain>
    </source>
</reference>
<protein>
    <submittedName>
        <fullName evidence="2">Stage V sporulation protein AB</fullName>
    </submittedName>
</protein>
<keyword evidence="1" id="KW-0812">Transmembrane</keyword>
<comment type="caution">
    <text evidence="2">The sequence shown here is derived from an EMBL/GenBank/DDBJ whole genome shotgun (WGS) entry which is preliminary data.</text>
</comment>
<evidence type="ECO:0000313" key="2">
    <source>
        <dbReference type="EMBL" id="MTT31226.1"/>
    </source>
</evidence>
<keyword evidence="1" id="KW-1133">Transmembrane helix</keyword>
<dbReference type="InterPro" id="IPR020144">
    <property type="entry name" value="SpoVAB"/>
</dbReference>
<organism evidence="2 3">
    <name type="scientific">Terrilactibacillus tamarindi</name>
    <dbReference type="NCBI Taxonomy" id="2599694"/>
    <lineage>
        <taxon>Bacteria</taxon>
        <taxon>Bacillati</taxon>
        <taxon>Bacillota</taxon>
        <taxon>Bacilli</taxon>
        <taxon>Bacillales</taxon>
        <taxon>Bacillaceae</taxon>
        <taxon>Terrilactibacillus</taxon>
    </lineage>
</organism>
<gene>
    <name evidence="2" type="ORF">GMB86_04245</name>
</gene>
<proteinExistence type="predicted"/>
<feature type="transmembrane region" description="Helical" evidence="1">
    <location>
        <begin position="47"/>
        <end position="64"/>
    </location>
</feature>
<evidence type="ECO:0000313" key="3">
    <source>
        <dbReference type="Proteomes" id="UP000440978"/>
    </source>
</evidence>
<dbReference type="RefSeq" id="WP_155217153.1">
    <property type="nucleotide sequence ID" value="NZ_WNHB01000005.1"/>
</dbReference>
<keyword evidence="1" id="KW-0472">Membrane</keyword>
<evidence type="ECO:0000256" key="1">
    <source>
        <dbReference type="SAM" id="Phobius"/>
    </source>
</evidence>
<sequence length="139" mass="15038">MIKDVVIILIGLAGGLITGGGFVATLTVLGIIPRLVQMTKTKNKIRFYEWSVIVGAVSGTWFGLRNDQLSLPILLVTPIGLFSGIFIGMVAAALTEVLNVIPIVSRRIGIHQQILTLLMAIVLGKIFGSLFHWAIFVKI</sequence>
<feature type="transmembrane region" description="Helical" evidence="1">
    <location>
        <begin position="70"/>
        <end position="94"/>
    </location>
</feature>
<dbReference type="Pfam" id="PF13782">
    <property type="entry name" value="SpoVAB"/>
    <property type="match status" value="1"/>
</dbReference>
<feature type="transmembrane region" description="Helical" evidence="1">
    <location>
        <begin position="114"/>
        <end position="136"/>
    </location>
</feature>
<name>A0A6N8CTB5_9BACI</name>
<dbReference type="EMBL" id="WNHB01000005">
    <property type="protein sequence ID" value="MTT31226.1"/>
    <property type="molecule type" value="Genomic_DNA"/>
</dbReference>